<evidence type="ECO:0000256" key="8">
    <source>
        <dbReference type="ARBA" id="ARBA00022692"/>
    </source>
</evidence>
<evidence type="ECO:0000259" key="20">
    <source>
        <dbReference type="Pfam" id="PF13807"/>
    </source>
</evidence>
<evidence type="ECO:0000313" key="22">
    <source>
        <dbReference type="Proteomes" id="UP001058533"/>
    </source>
</evidence>
<keyword evidence="14" id="KW-0829">Tyrosine-protein kinase</keyword>
<dbReference type="RefSeq" id="WP_256505961.1">
    <property type="nucleotide sequence ID" value="NZ_CP101740.1"/>
</dbReference>
<dbReference type="Pfam" id="PF02706">
    <property type="entry name" value="Wzz"/>
    <property type="match status" value="1"/>
</dbReference>
<evidence type="ECO:0000256" key="14">
    <source>
        <dbReference type="ARBA" id="ARBA00023137"/>
    </source>
</evidence>
<feature type="domain" description="Polysaccharide chain length determinant N-terminal" evidence="18">
    <location>
        <begin position="28"/>
        <end position="118"/>
    </location>
</feature>
<keyword evidence="7" id="KW-0808">Transferase</keyword>
<gene>
    <name evidence="21" type="ORF">NMP03_13420</name>
</gene>
<comment type="similarity">
    <text evidence="3">Belongs to the etk/wzc family.</text>
</comment>
<dbReference type="InterPro" id="IPR032807">
    <property type="entry name" value="GNVR"/>
</dbReference>
<comment type="similarity">
    <text evidence="2">Belongs to the CpsD/CapB family.</text>
</comment>
<keyword evidence="12 17" id="KW-1133">Transmembrane helix</keyword>
<keyword evidence="22" id="KW-1185">Reference proteome</keyword>
<evidence type="ECO:0000256" key="3">
    <source>
        <dbReference type="ARBA" id="ARBA00008883"/>
    </source>
</evidence>
<organism evidence="21 22">
    <name type="scientific">Sphingomonas qomolangmaensis</name>
    <dbReference type="NCBI Taxonomy" id="2918765"/>
    <lineage>
        <taxon>Bacteria</taxon>
        <taxon>Pseudomonadati</taxon>
        <taxon>Pseudomonadota</taxon>
        <taxon>Alphaproteobacteria</taxon>
        <taxon>Sphingomonadales</taxon>
        <taxon>Sphingomonadaceae</taxon>
        <taxon>Sphingomonas</taxon>
    </lineage>
</organism>
<feature type="domain" description="AAA" evidence="19">
    <location>
        <begin position="535"/>
        <end position="657"/>
    </location>
</feature>
<comment type="catalytic activity">
    <reaction evidence="15">
        <text>L-tyrosyl-[protein] + ATP = O-phospho-L-tyrosyl-[protein] + ADP + H(+)</text>
        <dbReference type="Rhea" id="RHEA:10596"/>
        <dbReference type="Rhea" id="RHEA-COMP:10136"/>
        <dbReference type="Rhea" id="RHEA-COMP:20101"/>
        <dbReference type="ChEBI" id="CHEBI:15378"/>
        <dbReference type="ChEBI" id="CHEBI:30616"/>
        <dbReference type="ChEBI" id="CHEBI:46858"/>
        <dbReference type="ChEBI" id="CHEBI:61978"/>
        <dbReference type="ChEBI" id="CHEBI:456216"/>
        <dbReference type="EC" id="2.7.10.2"/>
    </reaction>
</comment>
<feature type="domain" description="Tyrosine-protein kinase G-rich" evidence="20">
    <location>
        <begin position="399"/>
        <end position="469"/>
    </location>
</feature>
<dbReference type="EC" id="2.7.10.2" evidence="4"/>
<keyword evidence="6" id="KW-0997">Cell inner membrane</keyword>
<evidence type="ECO:0000256" key="12">
    <source>
        <dbReference type="ARBA" id="ARBA00022989"/>
    </source>
</evidence>
<dbReference type="CDD" id="cd05387">
    <property type="entry name" value="BY-kinase"/>
    <property type="match status" value="1"/>
</dbReference>
<dbReference type="SUPFAM" id="SSF52540">
    <property type="entry name" value="P-loop containing nucleoside triphosphate hydrolases"/>
    <property type="match status" value="1"/>
</dbReference>
<evidence type="ECO:0000256" key="5">
    <source>
        <dbReference type="ARBA" id="ARBA00022475"/>
    </source>
</evidence>
<evidence type="ECO:0000256" key="7">
    <source>
        <dbReference type="ARBA" id="ARBA00022679"/>
    </source>
</evidence>
<keyword evidence="5" id="KW-1003">Cell membrane</keyword>
<evidence type="ECO:0000256" key="13">
    <source>
        <dbReference type="ARBA" id="ARBA00023136"/>
    </source>
</evidence>
<evidence type="ECO:0000259" key="18">
    <source>
        <dbReference type="Pfam" id="PF02706"/>
    </source>
</evidence>
<evidence type="ECO:0000256" key="2">
    <source>
        <dbReference type="ARBA" id="ARBA00007316"/>
    </source>
</evidence>
<dbReference type="NCBIfam" id="TIGR01007">
    <property type="entry name" value="eps_fam"/>
    <property type="match status" value="1"/>
</dbReference>
<evidence type="ECO:0000259" key="19">
    <source>
        <dbReference type="Pfam" id="PF13614"/>
    </source>
</evidence>
<feature type="transmembrane region" description="Helical" evidence="17">
    <location>
        <begin position="42"/>
        <end position="61"/>
    </location>
</feature>
<dbReference type="InterPro" id="IPR050445">
    <property type="entry name" value="Bact_polysacc_biosynth/exp"/>
</dbReference>
<dbReference type="Pfam" id="PF13807">
    <property type="entry name" value="GNVR"/>
    <property type="match status" value="1"/>
</dbReference>
<evidence type="ECO:0000256" key="10">
    <source>
        <dbReference type="ARBA" id="ARBA00022777"/>
    </source>
</evidence>
<comment type="subcellular location">
    <subcellularLocation>
        <location evidence="1">Cell inner membrane</location>
        <topology evidence="1">Multi-pass membrane protein</topology>
    </subcellularLocation>
</comment>
<evidence type="ECO:0000256" key="1">
    <source>
        <dbReference type="ARBA" id="ARBA00004429"/>
    </source>
</evidence>
<dbReference type="InterPro" id="IPR025669">
    <property type="entry name" value="AAA_dom"/>
</dbReference>
<accession>A0ABY5L9B6</accession>
<evidence type="ECO:0000256" key="4">
    <source>
        <dbReference type="ARBA" id="ARBA00011903"/>
    </source>
</evidence>
<sequence>MNLNATLDHERDDDILYQEESQAGAFDFDLRRIWGAIYRNRWITLGAIAVCLIISIVYLILATPIYQAGASVKIEEQTSRILKTDESEASVNPIDSERFLQTQLDIIRSRSVALAVARSENLFGNAQFLRSMDAEGELKPSEVLTPRQAEEERILEILQESMTVSLPVDSRIATIGFRSPDPKLAAQLANSFAENYIKTDLQRRYDTSAYARQFITQQLADAKQQLEQSERAALAYSSRERLIDASNGTTTADGESSSPRSLTVSRLVAVNSAYADATAKRTQAEEKWRQAQGDRIMALPEVLSNMAIQDLLQKRAVIEADYQNQRQVRKEDYPSVLQAKAQIAEFDRQIAALAGNIRASIRSQYEEALKQEQAFQSQISGLEQATLGEQQRNVQLSILRRATDTSRSLYDTLLQRFRELNAQAGVQPNNIQLIDRAQIPTDPVSPKPVITILIGLLAGIVSGVAAVFLSEHLNDTVRSGEEVSRRIDLAFLGSVPEVKGEVRDELRDLKSTISEAYSSIRASLLMSSRTGLPRTLAFTSVQAGEGKTTSSFAVVTGLGRVGKRVVAIDCDLRRPALHKAFSVENRQGMSEYLSGQVALEDVLHATDTKNVSVVTCGAIPPNPTELLSGPAFAEMLATLRSQFDVVVVDAPPILGLADAPIIGAHVEGMVLIMESGRNYRGGLRASVARLRKGGGRLVGAVLTKQNLRNLGYTYNQDYEYKYGH</sequence>
<evidence type="ECO:0000256" key="16">
    <source>
        <dbReference type="SAM" id="Coils"/>
    </source>
</evidence>
<dbReference type="EMBL" id="CP101740">
    <property type="protein sequence ID" value="UUL82173.1"/>
    <property type="molecule type" value="Genomic_DNA"/>
</dbReference>
<dbReference type="Proteomes" id="UP001058533">
    <property type="component" value="Chromosome"/>
</dbReference>
<keyword evidence="11" id="KW-0067">ATP-binding</keyword>
<protein>
    <recommendedName>
        <fullName evidence="4">non-specific protein-tyrosine kinase</fullName>
        <ecNumber evidence="4">2.7.10.2</ecNumber>
    </recommendedName>
</protein>
<dbReference type="Gene3D" id="3.40.50.300">
    <property type="entry name" value="P-loop containing nucleotide triphosphate hydrolases"/>
    <property type="match status" value="1"/>
</dbReference>
<dbReference type="PANTHER" id="PTHR32309:SF13">
    <property type="entry name" value="FERRIC ENTEROBACTIN TRANSPORT PROTEIN FEPE"/>
    <property type="match status" value="1"/>
</dbReference>
<dbReference type="InterPro" id="IPR005702">
    <property type="entry name" value="Wzc-like_C"/>
</dbReference>
<dbReference type="InterPro" id="IPR027417">
    <property type="entry name" value="P-loop_NTPase"/>
</dbReference>
<keyword evidence="8 17" id="KW-0812">Transmembrane</keyword>
<dbReference type="InterPro" id="IPR003856">
    <property type="entry name" value="LPS_length_determ_N"/>
</dbReference>
<feature type="coiled-coil region" evidence="16">
    <location>
        <begin position="212"/>
        <end position="239"/>
    </location>
</feature>
<evidence type="ECO:0000256" key="6">
    <source>
        <dbReference type="ARBA" id="ARBA00022519"/>
    </source>
</evidence>
<evidence type="ECO:0000256" key="9">
    <source>
        <dbReference type="ARBA" id="ARBA00022741"/>
    </source>
</evidence>
<evidence type="ECO:0000313" key="21">
    <source>
        <dbReference type="EMBL" id="UUL82173.1"/>
    </source>
</evidence>
<evidence type="ECO:0000256" key="17">
    <source>
        <dbReference type="SAM" id="Phobius"/>
    </source>
</evidence>
<dbReference type="PANTHER" id="PTHR32309">
    <property type="entry name" value="TYROSINE-PROTEIN KINASE"/>
    <property type="match status" value="1"/>
</dbReference>
<evidence type="ECO:0000256" key="11">
    <source>
        <dbReference type="ARBA" id="ARBA00022840"/>
    </source>
</evidence>
<keyword evidence="9" id="KW-0547">Nucleotide-binding</keyword>
<evidence type="ECO:0000256" key="15">
    <source>
        <dbReference type="ARBA" id="ARBA00051245"/>
    </source>
</evidence>
<keyword evidence="10" id="KW-0418">Kinase</keyword>
<keyword evidence="13 17" id="KW-0472">Membrane</keyword>
<name>A0ABY5L9B6_9SPHN</name>
<proteinExistence type="inferred from homology"/>
<dbReference type="Pfam" id="PF13614">
    <property type="entry name" value="AAA_31"/>
    <property type="match status" value="1"/>
</dbReference>
<keyword evidence="16" id="KW-0175">Coiled coil</keyword>
<reference evidence="21" key="1">
    <citation type="submission" date="2022-07" db="EMBL/GenBank/DDBJ databases">
        <title>Sphingomonas sp. nov., a novel bacterium isolated from the north slope of the Mount Everest.</title>
        <authorList>
            <person name="Cui X."/>
            <person name="Liu Y."/>
        </authorList>
    </citation>
    <scope>NUCLEOTIDE SEQUENCE</scope>
    <source>
        <strain evidence="21">S5-59</strain>
    </source>
</reference>